<dbReference type="AlphaFoldDB" id="A0A8T2QLU2"/>
<keyword evidence="1" id="KW-1133">Transmembrane helix</keyword>
<evidence type="ECO:0000256" key="1">
    <source>
        <dbReference type="SAM" id="Phobius"/>
    </source>
</evidence>
<proteinExistence type="predicted"/>
<gene>
    <name evidence="2" type="ORF">KP509_34G051200</name>
</gene>
<keyword evidence="1" id="KW-0472">Membrane</keyword>
<dbReference type="Proteomes" id="UP000825935">
    <property type="component" value="Chromosome 34"/>
</dbReference>
<dbReference type="OrthoDB" id="1679871at2759"/>
<accession>A0A8T2QLU2</accession>
<dbReference type="OMA" id="FKFSEHA"/>
<keyword evidence="3" id="KW-1185">Reference proteome</keyword>
<dbReference type="PANTHER" id="PTHR33287">
    <property type="entry name" value="OS03G0453550 PROTEIN"/>
    <property type="match status" value="1"/>
</dbReference>
<evidence type="ECO:0000313" key="3">
    <source>
        <dbReference type="Proteomes" id="UP000825935"/>
    </source>
</evidence>
<feature type="transmembrane region" description="Helical" evidence="1">
    <location>
        <begin position="79"/>
        <end position="97"/>
    </location>
</feature>
<sequence length="193" mass="21791">MADADALLRRYNNSAAHDMQIEVWETDQKAFDQLLEDQRDELRSIRNGAYQVIGMYIMFQGVMFTAVSQNSLLNCSLSWCPASLCAVAYLATIFTVSERFKSEDQLKQEVMGTKLLLSCVTDSLDRVEQLGVDLDLETQHPKLSLPFLGRTNGCKFLLSLNNLLVLTFLTSFSAFVGWFCVSTLCKNCKTCQR</sequence>
<dbReference type="PANTHER" id="PTHR33287:SF11">
    <property type="entry name" value="OS03G0778400 PROTEIN"/>
    <property type="match status" value="1"/>
</dbReference>
<organism evidence="2 3">
    <name type="scientific">Ceratopteris richardii</name>
    <name type="common">Triangle waterfern</name>
    <dbReference type="NCBI Taxonomy" id="49495"/>
    <lineage>
        <taxon>Eukaryota</taxon>
        <taxon>Viridiplantae</taxon>
        <taxon>Streptophyta</taxon>
        <taxon>Embryophyta</taxon>
        <taxon>Tracheophyta</taxon>
        <taxon>Polypodiopsida</taxon>
        <taxon>Polypodiidae</taxon>
        <taxon>Polypodiales</taxon>
        <taxon>Pteridineae</taxon>
        <taxon>Pteridaceae</taxon>
        <taxon>Parkerioideae</taxon>
        <taxon>Ceratopteris</taxon>
    </lineage>
</organism>
<evidence type="ECO:0000313" key="2">
    <source>
        <dbReference type="EMBL" id="KAH7284363.1"/>
    </source>
</evidence>
<comment type="caution">
    <text evidence="2">The sequence shown here is derived from an EMBL/GenBank/DDBJ whole genome shotgun (WGS) entry which is preliminary data.</text>
</comment>
<reference evidence="2" key="1">
    <citation type="submission" date="2021-08" db="EMBL/GenBank/DDBJ databases">
        <title>WGS assembly of Ceratopteris richardii.</title>
        <authorList>
            <person name="Marchant D.B."/>
            <person name="Chen G."/>
            <person name="Jenkins J."/>
            <person name="Shu S."/>
            <person name="Leebens-Mack J."/>
            <person name="Grimwood J."/>
            <person name="Schmutz J."/>
            <person name="Soltis P."/>
            <person name="Soltis D."/>
            <person name="Chen Z.-H."/>
        </authorList>
    </citation>
    <scope>NUCLEOTIDE SEQUENCE</scope>
    <source>
        <strain evidence="2">Whitten #5841</strain>
        <tissue evidence="2">Leaf</tissue>
    </source>
</reference>
<dbReference type="EMBL" id="CM035439">
    <property type="protein sequence ID" value="KAH7284363.1"/>
    <property type="molecule type" value="Genomic_DNA"/>
</dbReference>
<protein>
    <submittedName>
        <fullName evidence="2">Uncharacterized protein</fullName>
    </submittedName>
</protein>
<feature type="transmembrane region" description="Helical" evidence="1">
    <location>
        <begin position="156"/>
        <end position="179"/>
    </location>
</feature>
<name>A0A8T2QLU2_CERRI</name>
<keyword evidence="1" id="KW-0812">Transmembrane</keyword>